<dbReference type="RefSeq" id="WP_126785404.1">
    <property type="nucleotide sequence ID" value="NZ_PIQF01000004.1"/>
</dbReference>
<dbReference type="EMBL" id="PIQF01000004">
    <property type="protein sequence ID" value="RUO73601.1"/>
    <property type="molecule type" value="Genomic_DNA"/>
</dbReference>
<keyword evidence="1 2" id="KW-0489">Methyltransferase</keyword>
<feature type="binding site" evidence="1">
    <location>
        <position position="142"/>
    </location>
    <ligand>
        <name>S-adenosyl-L-methionine</name>
        <dbReference type="ChEBI" id="CHEBI:59789"/>
    </ligand>
</feature>
<dbReference type="OrthoDB" id="3191794at2"/>
<dbReference type="InterPro" id="IPR029063">
    <property type="entry name" value="SAM-dependent_MTases_sf"/>
</dbReference>
<comment type="similarity">
    <text evidence="1">Belongs to the methyltransferase superfamily. RsmJ family.</text>
</comment>
<dbReference type="Pfam" id="PF04445">
    <property type="entry name" value="SAM_MT"/>
    <property type="match status" value="1"/>
</dbReference>
<comment type="catalytic activity">
    <reaction evidence="1">
        <text>guanosine(1516) in 16S rRNA + S-adenosyl-L-methionine = N(2)-methylguanosine(1516) in 16S rRNA + S-adenosyl-L-homocysteine + H(+)</text>
        <dbReference type="Rhea" id="RHEA:43220"/>
        <dbReference type="Rhea" id="RHEA-COMP:10412"/>
        <dbReference type="Rhea" id="RHEA-COMP:10413"/>
        <dbReference type="ChEBI" id="CHEBI:15378"/>
        <dbReference type="ChEBI" id="CHEBI:57856"/>
        <dbReference type="ChEBI" id="CHEBI:59789"/>
        <dbReference type="ChEBI" id="CHEBI:74269"/>
        <dbReference type="ChEBI" id="CHEBI:74481"/>
        <dbReference type="EC" id="2.1.1.242"/>
    </reaction>
</comment>
<dbReference type="PANTHER" id="PTHR36112:SF1">
    <property type="entry name" value="RIBOSOMAL RNA SMALL SUBUNIT METHYLTRANSFERASE J"/>
    <property type="match status" value="1"/>
</dbReference>
<dbReference type="EC" id="2.1.1.242" evidence="1"/>
<dbReference type="Gene3D" id="3.40.50.150">
    <property type="entry name" value="Vaccinia Virus protein VP39"/>
    <property type="match status" value="1"/>
</dbReference>
<evidence type="ECO:0000256" key="1">
    <source>
        <dbReference type="HAMAP-Rule" id="MF_01523"/>
    </source>
</evidence>
<accession>A0A432Z6T7</accession>
<keyword evidence="1" id="KW-0963">Cytoplasm</keyword>
<keyword evidence="1 2" id="KW-0808">Transferase</keyword>
<comment type="function">
    <text evidence="1">Specifically methylates the guanosine in position 1516 of 16S rRNA.</text>
</comment>
<feature type="binding site" evidence="1">
    <location>
        <begin position="74"/>
        <end position="75"/>
    </location>
    <ligand>
        <name>S-adenosyl-L-methionine</name>
        <dbReference type="ChEBI" id="CHEBI:59789"/>
    </ligand>
</feature>
<dbReference type="SUPFAM" id="SSF53335">
    <property type="entry name" value="S-adenosyl-L-methionine-dependent methyltransferases"/>
    <property type="match status" value="1"/>
</dbReference>
<dbReference type="PANTHER" id="PTHR36112">
    <property type="entry name" value="RIBOSOMAL RNA SMALL SUBUNIT METHYLTRANSFERASE J"/>
    <property type="match status" value="1"/>
</dbReference>
<gene>
    <name evidence="1" type="primary">rsmJ</name>
    <name evidence="2" type="ORF">CWI81_11275</name>
</gene>
<protein>
    <recommendedName>
        <fullName evidence="1">Ribosomal RNA small subunit methyltransferase J</fullName>
        <ecNumber evidence="1">2.1.1.242</ecNumber>
    </recommendedName>
    <alternativeName>
        <fullName evidence="1">16S rRNA m2G1516 methyltransferase</fullName>
    </alternativeName>
    <alternativeName>
        <fullName evidence="1">rRNA (guanine-N(2)-)-methyltransferase</fullName>
    </alternativeName>
</protein>
<evidence type="ECO:0000313" key="3">
    <source>
        <dbReference type="Proteomes" id="UP000287908"/>
    </source>
</evidence>
<dbReference type="InterPro" id="IPR007536">
    <property type="entry name" value="16SrRNA_methylTrfase_J"/>
</dbReference>
<keyword evidence="1" id="KW-0949">S-adenosyl-L-methionine</keyword>
<dbReference type="GO" id="GO:0005737">
    <property type="term" value="C:cytoplasm"/>
    <property type="evidence" value="ECO:0007669"/>
    <property type="project" value="UniProtKB-SubCell"/>
</dbReference>
<sequence>MANAFELKQTEDGLGLFWREASQPMRPLIIDFHQGKAAYRAQHSSLKSEAIAKAVGVTGKFQPSVIDATAGLARDALVLAQFGCHVQLIERHPMVRELLADALQRAQLMSDNIGLAAQRMELLNQQHIADLDPDSCDVVYLDPMYPKTGKQKAQVKKDMQMFQQLVGQDEDADTLLQPALSVARYRVVVKRPASAPYLAGTEPNRQLKSKKHRFDIYINQGFNS</sequence>
<comment type="caution">
    <text evidence="1">Lacks conserved residue(s) required for the propagation of feature annotation.</text>
</comment>
<dbReference type="AlphaFoldDB" id="A0A432Z6T7"/>
<proteinExistence type="inferred from homology"/>
<dbReference type="GO" id="GO:0008990">
    <property type="term" value="F:rRNA (guanine-N2-)-methyltransferase activity"/>
    <property type="evidence" value="ECO:0007669"/>
    <property type="project" value="UniProtKB-UniRule"/>
</dbReference>
<dbReference type="Proteomes" id="UP000287908">
    <property type="component" value="Unassembled WGS sequence"/>
</dbReference>
<comment type="subcellular location">
    <subcellularLocation>
        <location evidence="1">Cytoplasm</location>
    </subcellularLocation>
</comment>
<name>A0A432Z6T7_9GAMM</name>
<feature type="binding site" evidence="1">
    <location>
        <begin position="90"/>
        <end position="91"/>
    </location>
    <ligand>
        <name>S-adenosyl-L-methionine</name>
        <dbReference type="ChEBI" id="CHEBI:59789"/>
    </ligand>
</feature>
<comment type="caution">
    <text evidence="2">The sequence shown here is derived from an EMBL/GenBank/DDBJ whole genome shotgun (WGS) entry which is preliminary data.</text>
</comment>
<organism evidence="2 3">
    <name type="scientific">Idiomarina seosinensis</name>
    <dbReference type="NCBI Taxonomy" id="281739"/>
    <lineage>
        <taxon>Bacteria</taxon>
        <taxon>Pseudomonadati</taxon>
        <taxon>Pseudomonadota</taxon>
        <taxon>Gammaproteobacteria</taxon>
        <taxon>Alteromonadales</taxon>
        <taxon>Idiomarinaceae</taxon>
        <taxon>Idiomarina</taxon>
    </lineage>
</organism>
<evidence type="ECO:0000313" key="2">
    <source>
        <dbReference type="EMBL" id="RUO73601.1"/>
    </source>
</evidence>
<keyword evidence="1" id="KW-0698">rRNA processing</keyword>
<dbReference type="HAMAP" id="MF_01523">
    <property type="entry name" value="16SrRNA_methyltr_J"/>
    <property type="match status" value="1"/>
</dbReference>
<keyword evidence="3" id="KW-1185">Reference proteome</keyword>
<reference evidence="2 3" key="1">
    <citation type="journal article" date="2011" name="Front. Microbiol.">
        <title>Genomic signatures of strain selection and enhancement in Bacillus atrophaeus var. globigii, a historical biowarfare simulant.</title>
        <authorList>
            <person name="Gibbons H.S."/>
            <person name="Broomall S.M."/>
            <person name="McNew L.A."/>
            <person name="Daligault H."/>
            <person name="Chapman C."/>
            <person name="Bruce D."/>
            <person name="Karavis M."/>
            <person name="Krepps M."/>
            <person name="McGregor P.A."/>
            <person name="Hong C."/>
            <person name="Park K.H."/>
            <person name="Akmal A."/>
            <person name="Feldman A."/>
            <person name="Lin J.S."/>
            <person name="Chang W.E."/>
            <person name="Higgs B.W."/>
            <person name="Demirev P."/>
            <person name="Lindquist J."/>
            <person name="Liem A."/>
            <person name="Fochler E."/>
            <person name="Read T.D."/>
            <person name="Tapia R."/>
            <person name="Johnson S."/>
            <person name="Bishop-Lilly K.A."/>
            <person name="Detter C."/>
            <person name="Han C."/>
            <person name="Sozhamannan S."/>
            <person name="Rosenzweig C.N."/>
            <person name="Skowronski E.W."/>
        </authorList>
    </citation>
    <scope>NUCLEOTIDE SEQUENCE [LARGE SCALE GENOMIC DNA]</scope>
    <source>
        <strain evidence="2 3">CL-SP19</strain>
    </source>
</reference>